<dbReference type="FunFam" id="3.90.550.10:FF:000028">
    <property type="entry name" value="beta-1,4-galactosyltransferase 1"/>
    <property type="match status" value="1"/>
</dbReference>
<comment type="similarity">
    <text evidence="4 17">Belongs to the glycosyltransferase 7 family.</text>
</comment>
<evidence type="ECO:0000256" key="2">
    <source>
        <dbReference type="ARBA" id="ARBA00004323"/>
    </source>
</evidence>
<dbReference type="GO" id="GO:0000139">
    <property type="term" value="C:Golgi membrane"/>
    <property type="evidence" value="ECO:0007669"/>
    <property type="project" value="UniProtKB-SubCell"/>
</dbReference>
<evidence type="ECO:0000256" key="16">
    <source>
        <dbReference type="ARBA" id="ARBA00049413"/>
    </source>
</evidence>
<dbReference type="PANTHER" id="PTHR19300">
    <property type="entry name" value="BETA-1,4-GALACTOSYLTRANSFERASE"/>
    <property type="match status" value="1"/>
</dbReference>
<comment type="catalytic activity">
    <reaction evidence="16">
        <text>N-acetyl-D-glucosamine + UDP-alpha-D-galactose = beta-D-galactosyl-(1-&gt;4)-N-acetyl-D-glucosamine + UDP + H(+)</text>
        <dbReference type="Rhea" id="RHEA:17745"/>
        <dbReference type="ChEBI" id="CHEBI:15378"/>
        <dbReference type="ChEBI" id="CHEBI:58223"/>
        <dbReference type="ChEBI" id="CHEBI:60152"/>
        <dbReference type="ChEBI" id="CHEBI:66914"/>
        <dbReference type="ChEBI" id="CHEBI:506227"/>
        <dbReference type="EC" id="2.4.1.90"/>
    </reaction>
    <physiologicalReaction direction="left-to-right" evidence="16">
        <dbReference type="Rhea" id="RHEA:17746"/>
    </physiologicalReaction>
</comment>
<keyword evidence="14 17" id="KW-0325">Glycoprotein</keyword>
<keyword evidence="15 17" id="KW-0464">Manganese</keyword>
<evidence type="ECO:0000256" key="9">
    <source>
        <dbReference type="ARBA" id="ARBA00022968"/>
    </source>
</evidence>
<dbReference type="GO" id="GO:0008092">
    <property type="term" value="F:cytoskeletal protein binding"/>
    <property type="evidence" value="ECO:0007669"/>
    <property type="project" value="TreeGrafter"/>
</dbReference>
<feature type="domain" description="Galactosyltransferase C-terminal" evidence="19">
    <location>
        <begin position="269"/>
        <end position="345"/>
    </location>
</feature>
<dbReference type="PRINTS" id="PR02050">
    <property type="entry name" value="B14GALTRFASE"/>
</dbReference>
<evidence type="ECO:0000256" key="18">
    <source>
        <dbReference type="SAM" id="MobiDB-lite"/>
    </source>
</evidence>
<dbReference type="AlphaFoldDB" id="A0A3B3YL10"/>
<evidence type="ECO:0000256" key="4">
    <source>
        <dbReference type="ARBA" id="ARBA00005735"/>
    </source>
</evidence>
<evidence type="ECO:0000259" key="19">
    <source>
        <dbReference type="Pfam" id="PF02709"/>
    </source>
</evidence>
<keyword evidence="13" id="KW-1015">Disulfide bond</keyword>
<dbReference type="Pfam" id="PF13733">
    <property type="entry name" value="Glyco_transf_7N"/>
    <property type="match status" value="1"/>
</dbReference>
<keyword evidence="8 17" id="KW-0479">Metal-binding</keyword>
<name>A0A3B3YL10_9TELE</name>
<feature type="compositionally biased region" description="Basic and acidic residues" evidence="18">
    <location>
        <begin position="98"/>
        <end position="114"/>
    </location>
</feature>
<protein>
    <recommendedName>
        <fullName evidence="17">Beta-1,4-galactosyltransferase</fullName>
        <shortName evidence="17">Beta-1,4-GalTase</shortName>
        <ecNumber evidence="17">2.4.1.-</ecNumber>
    </recommendedName>
</protein>
<keyword evidence="11 17" id="KW-0333">Golgi apparatus</keyword>
<dbReference type="PANTHER" id="PTHR19300:SF5">
    <property type="entry name" value="BETA-1,4-GALACTOSYLTRANSFERASE 1"/>
    <property type="match status" value="1"/>
</dbReference>
<organism evidence="21 22">
    <name type="scientific">Poecilia mexicana</name>
    <dbReference type="NCBI Taxonomy" id="48701"/>
    <lineage>
        <taxon>Eukaryota</taxon>
        <taxon>Metazoa</taxon>
        <taxon>Chordata</taxon>
        <taxon>Craniata</taxon>
        <taxon>Vertebrata</taxon>
        <taxon>Euteleostomi</taxon>
        <taxon>Actinopterygii</taxon>
        <taxon>Neopterygii</taxon>
        <taxon>Teleostei</taxon>
        <taxon>Neoteleostei</taxon>
        <taxon>Acanthomorphata</taxon>
        <taxon>Ovalentaria</taxon>
        <taxon>Atherinomorphae</taxon>
        <taxon>Cyprinodontiformes</taxon>
        <taxon>Poeciliidae</taxon>
        <taxon>Poeciliinae</taxon>
        <taxon>Poecilia</taxon>
    </lineage>
</organism>
<evidence type="ECO:0000256" key="13">
    <source>
        <dbReference type="ARBA" id="ARBA00023157"/>
    </source>
</evidence>
<feature type="region of interest" description="Disordered" evidence="18">
    <location>
        <begin position="49"/>
        <end position="133"/>
    </location>
</feature>
<feature type="compositionally biased region" description="Polar residues" evidence="18">
    <location>
        <begin position="69"/>
        <end position="83"/>
    </location>
</feature>
<sequence>QLAGLQTFIDFLLEFWFWVLPGFLSELCWKIWNCVPDRGRWNVRADSGEAEPFLDPEPSRQDGHRFQPDTPNLQNQQSHSNLTRLRHGLVPASSSGTEPKETATRRRQEVKRQPTELGQNTTEEPVKPLQKCPETSPLLVGPLRVEFNIPVSLEQIKRDNPNILPGGRFRPKDCVALQKVAVIIPFRKRDEHLKFWLYYLHPVLQRQQLDYGVYVINQDGDEVFNRAKLLNVGYMEALKEYDYDCFVFSDVDLIPMDDRNTYRCFSQPRHLSVSMDKFGFRLPYNQYFGGVSSMSKEQYLKINGFPNNYWGWGGEDDDIYNRLASKGMSISRASGEVGKCRMIRHNRDKKNEPNPQRFDRIAHTRETMHKDGINSLTYSLVRVEKLDLFTKITVDVGKP</sequence>
<feature type="compositionally biased region" description="Basic and acidic residues" evidence="18">
    <location>
        <begin position="57"/>
        <end position="67"/>
    </location>
</feature>
<dbReference type="EC" id="2.4.1.-" evidence="17"/>
<evidence type="ECO:0000256" key="8">
    <source>
        <dbReference type="ARBA" id="ARBA00022723"/>
    </source>
</evidence>
<evidence type="ECO:0000256" key="12">
    <source>
        <dbReference type="ARBA" id="ARBA00023136"/>
    </source>
</evidence>
<dbReference type="Pfam" id="PF02709">
    <property type="entry name" value="Glyco_transf_7C"/>
    <property type="match status" value="1"/>
</dbReference>
<evidence type="ECO:0000256" key="15">
    <source>
        <dbReference type="ARBA" id="ARBA00023211"/>
    </source>
</evidence>
<dbReference type="GO" id="GO:0032580">
    <property type="term" value="C:Golgi cisterna membrane"/>
    <property type="evidence" value="ECO:0007669"/>
    <property type="project" value="UniProtKB-UniRule"/>
</dbReference>
<reference evidence="21" key="2">
    <citation type="submission" date="2025-09" db="UniProtKB">
        <authorList>
            <consortium name="Ensembl"/>
        </authorList>
    </citation>
    <scope>IDENTIFICATION</scope>
</reference>
<evidence type="ECO:0000256" key="14">
    <source>
        <dbReference type="ARBA" id="ARBA00023180"/>
    </source>
</evidence>
<dbReference type="Ensembl" id="ENSPMET00000017188.1">
    <property type="protein sequence ID" value="ENSPMEP00000027740.1"/>
    <property type="gene ID" value="ENSPMEG00000012321.1"/>
</dbReference>
<reference evidence="21" key="1">
    <citation type="submission" date="2025-08" db="UniProtKB">
        <authorList>
            <consortium name="Ensembl"/>
        </authorList>
    </citation>
    <scope>IDENTIFICATION</scope>
</reference>
<evidence type="ECO:0000256" key="3">
    <source>
        <dbReference type="ARBA" id="ARBA00004922"/>
    </source>
</evidence>
<feature type="domain" description="Galactosyltransferase N-terminal" evidence="20">
    <location>
        <begin position="132"/>
        <end position="264"/>
    </location>
</feature>
<dbReference type="InterPro" id="IPR027995">
    <property type="entry name" value="Galactosyl_T_N"/>
</dbReference>
<keyword evidence="12" id="KW-0472">Membrane</keyword>
<evidence type="ECO:0000259" key="20">
    <source>
        <dbReference type="Pfam" id="PF13733"/>
    </source>
</evidence>
<proteinExistence type="inferred from homology"/>
<dbReference type="InterPro" id="IPR027791">
    <property type="entry name" value="Galactosyl_T_C"/>
</dbReference>
<dbReference type="CDD" id="cd00899">
    <property type="entry name" value="b4GalT"/>
    <property type="match status" value="1"/>
</dbReference>
<dbReference type="GO" id="GO:0003945">
    <property type="term" value="F:N-acetyllactosamine synthase activity"/>
    <property type="evidence" value="ECO:0007669"/>
    <property type="project" value="UniProtKB-EC"/>
</dbReference>
<evidence type="ECO:0000313" key="22">
    <source>
        <dbReference type="Proteomes" id="UP000261480"/>
    </source>
</evidence>
<dbReference type="SUPFAM" id="SSF53448">
    <property type="entry name" value="Nucleotide-diphospho-sugar transferases"/>
    <property type="match status" value="1"/>
</dbReference>
<dbReference type="InterPro" id="IPR003859">
    <property type="entry name" value="Galactosyl_T"/>
</dbReference>
<keyword evidence="22" id="KW-1185">Reference proteome</keyword>
<comment type="function">
    <text evidence="17">Responsible for the synthesis of complex-type N-linked oligosaccharides in many glycoproteins as well as the carbohydrate moieties of glycolipids.</text>
</comment>
<keyword evidence="10" id="KW-1133">Transmembrane helix</keyword>
<comment type="pathway">
    <text evidence="3 17">Protein modification; protein glycosylation.</text>
</comment>
<keyword evidence="6 17" id="KW-0808">Transferase</keyword>
<dbReference type="InterPro" id="IPR029044">
    <property type="entry name" value="Nucleotide-diphossugar_trans"/>
</dbReference>
<dbReference type="GO" id="GO:0005975">
    <property type="term" value="P:carbohydrate metabolic process"/>
    <property type="evidence" value="ECO:0007669"/>
    <property type="project" value="InterPro"/>
</dbReference>
<dbReference type="GO" id="GO:0046872">
    <property type="term" value="F:metal ion binding"/>
    <property type="evidence" value="ECO:0007669"/>
    <property type="project" value="UniProtKB-UniRule"/>
</dbReference>
<accession>A0A3B3YL10</accession>
<dbReference type="GO" id="GO:0006487">
    <property type="term" value="P:protein N-linked glycosylation"/>
    <property type="evidence" value="ECO:0007669"/>
    <property type="project" value="TreeGrafter"/>
</dbReference>
<keyword evidence="9 17" id="KW-0735">Signal-anchor</keyword>
<dbReference type="UniPathway" id="UPA00378"/>
<evidence type="ECO:0000256" key="5">
    <source>
        <dbReference type="ARBA" id="ARBA00022676"/>
    </source>
</evidence>
<evidence type="ECO:0000256" key="7">
    <source>
        <dbReference type="ARBA" id="ARBA00022692"/>
    </source>
</evidence>
<keyword evidence="7" id="KW-0812">Transmembrane</keyword>
<evidence type="ECO:0000256" key="1">
    <source>
        <dbReference type="ARBA" id="ARBA00001936"/>
    </source>
</evidence>
<evidence type="ECO:0000256" key="10">
    <source>
        <dbReference type="ARBA" id="ARBA00022989"/>
    </source>
</evidence>
<comment type="subcellular location">
    <subcellularLocation>
        <location evidence="2 17">Golgi apparatus membrane</location>
        <topology evidence="2 17">Single-pass type II membrane protein</topology>
    </subcellularLocation>
</comment>
<evidence type="ECO:0000256" key="6">
    <source>
        <dbReference type="ARBA" id="ARBA00022679"/>
    </source>
</evidence>
<dbReference type="Gene3D" id="3.90.550.10">
    <property type="entry name" value="Spore Coat Polysaccharide Biosynthesis Protein SpsA, Chain A"/>
    <property type="match status" value="1"/>
</dbReference>
<dbReference type="STRING" id="48701.ENSPMEP00000027740"/>
<dbReference type="GO" id="GO:0003831">
    <property type="term" value="F:beta-N-acetylglucosaminylglycopeptide beta-1,4-galactosyltransferase activity"/>
    <property type="evidence" value="ECO:0007669"/>
    <property type="project" value="TreeGrafter"/>
</dbReference>
<keyword evidence="5 17" id="KW-0328">Glycosyltransferase</keyword>
<dbReference type="Proteomes" id="UP000261480">
    <property type="component" value="Unplaced"/>
</dbReference>
<evidence type="ECO:0000313" key="21">
    <source>
        <dbReference type="Ensembl" id="ENSPMEP00000027740.1"/>
    </source>
</evidence>
<comment type="cofactor">
    <cofactor evidence="1 17">
        <name>Mn(2+)</name>
        <dbReference type="ChEBI" id="CHEBI:29035"/>
    </cofactor>
</comment>
<evidence type="ECO:0000256" key="17">
    <source>
        <dbReference type="RuleBase" id="RU368121"/>
    </source>
</evidence>
<evidence type="ECO:0000256" key="11">
    <source>
        <dbReference type="ARBA" id="ARBA00023034"/>
    </source>
</evidence>